<dbReference type="AlphaFoldDB" id="A0ABD6DBE5"/>
<evidence type="ECO:0000313" key="2">
    <source>
        <dbReference type="EMBL" id="MFD1643180.1"/>
    </source>
</evidence>
<accession>A0ABD6DBE5</accession>
<dbReference type="RefSeq" id="WP_256396297.1">
    <property type="nucleotide sequence ID" value="NZ_JANHDJ010000004.1"/>
</dbReference>
<dbReference type="Gene3D" id="2.60.120.10">
    <property type="entry name" value="Jelly Rolls"/>
    <property type="match status" value="1"/>
</dbReference>
<organism evidence="2 3">
    <name type="scientific">Halohasta litorea</name>
    <dbReference type="NCBI Taxonomy" id="869891"/>
    <lineage>
        <taxon>Archaea</taxon>
        <taxon>Methanobacteriati</taxon>
        <taxon>Methanobacteriota</taxon>
        <taxon>Stenosarchaea group</taxon>
        <taxon>Halobacteria</taxon>
        <taxon>Halobacteriales</taxon>
        <taxon>Haloferacaceae</taxon>
        <taxon>Halohasta</taxon>
    </lineage>
</organism>
<evidence type="ECO:0000313" key="3">
    <source>
        <dbReference type="Proteomes" id="UP001597052"/>
    </source>
</evidence>
<gene>
    <name evidence="2" type="ORF">ACFSBW_14995</name>
</gene>
<dbReference type="EMBL" id="JBHUDM010000004">
    <property type="protein sequence ID" value="MFD1643180.1"/>
    <property type="molecule type" value="Genomic_DNA"/>
</dbReference>
<keyword evidence="3" id="KW-1185">Reference proteome</keyword>
<proteinExistence type="predicted"/>
<protein>
    <submittedName>
        <fullName evidence="2">Cupin domain-containing protein</fullName>
    </submittedName>
</protein>
<dbReference type="Pfam" id="PF07883">
    <property type="entry name" value="Cupin_2"/>
    <property type="match status" value="1"/>
</dbReference>
<name>A0ABD6DBE5_9EURY</name>
<comment type="caution">
    <text evidence="2">The sequence shown here is derived from an EMBL/GenBank/DDBJ whole genome shotgun (WGS) entry which is preliminary data.</text>
</comment>
<sequence>MTTIHTLSELDGEPHARVFPDAEPKTIRLTLSAGEEVPQHSHPDREIVLYLVSGTIELQVGEETDTLTAGDVARFDGDHQISPRALEASTALLVLARRSTE</sequence>
<dbReference type="InterPro" id="IPR014710">
    <property type="entry name" value="RmlC-like_jellyroll"/>
</dbReference>
<evidence type="ECO:0000259" key="1">
    <source>
        <dbReference type="Pfam" id="PF07883"/>
    </source>
</evidence>
<dbReference type="Proteomes" id="UP001597052">
    <property type="component" value="Unassembled WGS sequence"/>
</dbReference>
<dbReference type="SUPFAM" id="SSF51182">
    <property type="entry name" value="RmlC-like cupins"/>
    <property type="match status" value="1"/>
</dbReference>
<dbReference type="InterPro" id="IPR013096">
    <property type="entry name" value="Cupin_2"/>
</dbReference>
<dbReference type="InterPro" id="IPR011051">
    <property type="entry name" value="RmlC_Cupin_sf"/>
</dbReference>
<feature type="domain" description="Cupin type-2" evidence="1">
    <location>
        <begin position="29"/>
        <end position="78"/>
    </location>
</feature>
<reference evidence="2 3" key="1">
    <citation type="journal article" date="2019" name="Int. J. Syst. Evol. Microbiol.">
        <title>The Global Catalogue of Microorganisms (GCM) 10K type strain sequencing project: providing services to taxonomists for standard genome sequencing and annotation.</title>
        <authorList>
            <consortium name="The Broad Institute Genomics Platform"/>
            <consortium name="The Broad Institute Genome Sequencing Center for Infectious Disease"/>
            <person name="Wu L."/>
            <person name="Ma J."/>
        </authorList>
    </citation>
    <scope>NUCLEOTIDE SEQUENCE [LARGE SCALE GENOMIC DNA]</scope>
    <source>
        <strain evidence="2 3">CGMCC 1.10593</strain>
    </source>
</reference>